<evidence type="ECO:0000313" key="3">
    <source>
        <dbReference type="Proteomes" id="UP001583186"/>
    </source>
</evidence>
<dbReference type="Proteomes" id="UP001583186">
    <property type="component" value="Unassembled WGS sequence"/>
</dbReference>
<dbReference type="EMBL" id="JAWCUI010000046">
    <property type="protein sequence ID" value="KAL1892260.1"/>
    <property type="molecule type" value="Genomic_DNA"/>
</dbReference>
<dbReference type="Gene3D" id="3.40.50.1820">
    <property type="entry name" value="alpha/beta hydrolase"/>
    <property type="match status" value="1"/>
</dbReference>
<reference evidence="2 3" key="1">
    <citation type="journal article" date="2024" name="IMA Fungus">
        <title>IMA Genome - F19 : A genome assembly and annotation guide to empower mycologists, including annotated draft genome sequences of Ceratocystis pirilliformis, Diaporthe australafricana, Fusarium ophioides, Paecilomyces lecythidis, and Sporothrix stenoceras.</title>
        <authorList>
            <person name="Aylward J."/>
            <person name="Wilson A.M."/>
            <person name="Visagie C.M."/>
            <person name="Spraker J."/>
            <person name="Barnes I."/>
            <person name="Buitendag C."/>
            <person name="Ceriani C."/>
            <person name="Del Mar Angel L."/>
            <person name="du Plessis D."/>
            <person name="Fuchs T."/>
            <person name="Gasser K."/>
            <person name="Kramer D."/>
            <person name="Li W."/>
            <person name="Munsamy K."/>
            <person name="Piso A."/>
            <person name="Price J.L."/>
            <person name="Sonnekus B."/>
            <person name="Thomas C."/>
            <person name="van der Nest A."/>
            <person name="van Dijk A."/>
            <person name="van Heerden A."/>
            <person name="van Vuuren N."/>
            <person name="Yilmaz N."/>
            <person name="Duong T.A."/>
            <person name="van der Merwe N.A."/>
            <person name="Wingfield M.J."/>
            <person name="Wingfield B.D."/>
        </authorList>
    </citation>
    <scope>NUCLEOTIDE SEQUENCE [LARGE SCALE GENOMIC DNA]</scope>
    <source>
        <strain evidence="2 3">CMW 5346</strain>
    </source>
</reference>
<keyword evidence="3" id="KW-1185">Reference proteome</keyword>
<name>A0ABR3YWN9_9PEZI</name>
<sequence>MTTMSVCCVKGFKWEGTPEGRTEKIANGKYDAYVAGNNPDAAVLIIHDVYGWDNPNVRLMADHYARNTGATVYVPDFFLGDTLNRDKYPELSNQEFLGKYLMPFIGRHPRDVREKDIFAVTRALRREHGYEKLAAIGFCYGGWAIMRLGAKPEDQPEDEDKDAKPIEGPLVHAVSTAHPSLATEKDIDGVVVPLQILAPETDQMYTPALKQFTFDAAVRNKIPLDYLHFPGIEHGGLMRGDQKTVESRQALVRAQYAAVNFFKLHLDLIE</sequence>
<dbReference type="PANTHER" id="PTHR17630:SF55">
    <property type="entry name" value="DIENELACTONE HYDROLASE FAMILY PROTEIN (AFU_ORTHOLOGUE AFUA_1G01900)"/>
    <property type="match status" value="1"/>
</dbReference>
<accession>A0ABR3YWN9</accession>
<gene>
    <name evidence="2" type="ORF">Sste5346_007216</name>
</gene>
<comment type="caution">
    <text evidence="2">The sequence shown here is derived from an EMBL/GenBank/DDBJ whole genome shotgun (WGS) entry which is preliminary data.</text>
</comment>
<evidence type="ECO:0000259" key="1">
    <source>
        <dbReference type="Pfam" id="PF01738"/>
    </source>
</evidence>
<dbReference type="Pfam" id="PF01738">
    <property type="entry name" value="DLH"/>
    <property type="match status" value="1"/>
</dbReference>
<feature type="domain" description="Dienelactone hydrolase" evidence="1">
    <location>
        <begin position="32"/>
        <end position="264"/>
    </location>
</feature>
<dbReference type="SUPFAM" id="SSF53474">
    <property type="entry name" value="alpha/beta-Hydrolases"/>
    <property type="match status" value="1"/>
</dbReference>
<organism evidence="2 3">
    <name type="scientific">Sporothrix stenoceras</name>
    <dbReference type="NCBI Taxonomy" id="5173"/>
    <lineage>
        <taxon>Eukaryota</taxon>
        <taxon>Fungi</taxon>
        <taxon>Dikarya</taxon>
        <taxon>Ascomycota</taxon>
        <taxon>Pezizomycotina</taxon>
        <taxon>Sordariomycetes</taxon>
        <taxon>Sordariomycetidae</taxon>
        <taxon>Ophiostomatales</taxon>
        <taxon>Ophiostomataceae</taxon>
        <taxon>Sporothrix</taxon>
    </lineage>
</organism>
<dbReference type="PANTHER" id="PTHR17630">
    <property type="entry name" value="DIENELACTONE HYDROLASE"/>
    <property type="match status" value="1"/>
</dbReference>
<proteinExistence type="predicted"/>
<evidence type="ECO:0000313" key="2">
    <source>
        <dbReference type="EMBL" id="KAL1892260.1"/>
    </source>
</evidence>
<protein>
    <recommendedName>
        <fullName evidence="1">Dienelactone hydrolase domain-containing protein</fullName>
    </recommendedName>
</protein>
<dbReference type="InterPro" id="IPR029058">
    <property type="entry name" value="AB_hydrolase_fold"/>
</dbReference>
<dbReference type="InterPro" id="IPR002925">
    <property type="entry name" value="Dienelactn_hydro"/>
</dbReference>